<evidence type="ECO:0008006" key="3">
    <source>
        <dbReference type="Google" id="ProtNLM"/>
    </source>
</evidence>
<protein>
    <recommendedName>
        <fullName evidence="3">Lipoprotein</fullName>
    </recommendedName>
</protein>
<reference evidence="1 2" key="1">
    <citation type="submission" date="2018-07" db="EMBL/GenBank/DDBJ databases">
        <title>Genome assembly of strain KB82.</title>
        <authorList>
            <person name="Kukolya J."/>
            <person name="Horvath B."/>
            <person name="Nagy I."/>
            <person name="Toth A."/>
        </authorList>
    </citation>
    <scope>NUCLEOTIDE SEQUENCE [LARGE SCALE GENOMIC DNA]</scope>
    <source>
        <strain evidence="1 2">Kb82</strain>
    </source>
</reference>
<name>A0ABR9TMZ4_9FLAO</name>
<accession>A0ABR9TMZ4</accession>
<dbReference type="PANTHER" id="PTHR37515">
    <property type="entry name" value="YALI0C09240P"/>
    <property type="match status" value="1"/>
</dbReference>
<sequence>MINFEMKKCSFYLLIVCVLILGGCKNKANNSPVSDYEKVVIDRENNAGTNPLKIDGTRIKEILFEVKTDNKEFENGIQTWVSIQNFKKESINLINKDEVVISEKEITIIIDYPLTNVYSFNLKSEKGFTREKLLTEIGENYFKLYEEEEKSASVKTQPMEEREMYNRNQTNGKYGIWGHDIADLVLTDIQVFKNKDGKLIVSLGIDS</sequence>
<evidence type="ECO:0000313" key="2">
    <source>
        <dbReference type="Proteomes" id="UP000640614"/>
    </source>
</evidence>
<comment type="caution">
    <text evidence="1">The sequence shown here is derived from an EMBL/GenBank/DDBJ whole genome shotgun (WGS) entry which is preliminary data.</text>
</comment>
<evidence type="ECO:0000313" key="1">
    <source>
        <dbReference type="EMBL" id="MBE8726731.1"/>
    </source>
</evidence>
<dbReference type="EMBL" id="PRDM01000004">
    <property type="protein sequence ID" value="MBE8726731.1"/>
    <property type="molecule type" value="Genomic_DNA"/>
</dbReference>
<keyword evidence="2" id="KW-1185">Reference proteome</keyword>
<organism evidence="1 2">
    <name type="scientific">Flavobacterium hungaricum</name>
    <dbReference type="NCBI Taxonomy" id="2082725"/>
    <lineage>
        <taxon>Bacteria</taxon>
        <taxon>Pseudomonadati</taxon>
        <taxon>Bacteroidota</taxon>
        <taxon>Flavobacteriia</taxon>
        <taxon>Flavobacteriales</taxon>
        <taxon>Flavobacteriaceae</taxon>
        <taxon>Flavobacterium</taxon>
    </lineage>
</organism>
<dbReference type="PROSITE" id="PS51257">
    <property type="entry name" value="PROKAR_LIPOPROTEIN"/>
    <property type="match status" value="1"/>
</dbReference>
<dbReference type="Proteomes" id="UP000640614">
    <property type="component" value="Unassembled WGS sequence"/>
</dbReference>
<proteinExistence type="predicted"/>
<gene>
    <name evidence="1" type="ORF">C4F50_17565</name>
</gene>
<dbReference type="PANTHER" id="PTHR37515:SF2">
    <property type="entry name" value="YALI0C09240P"/>
    <property type="match status" value="1"/>
</dbReference>